<dbReference type="Pfam" id="PF04085">
    <property type="entry name" value="MreC"/>
    <property type="match status" value="1"/>
</dbReference>
<comment type="function">
    <text evidence="5">Involved in formation and maintenance of cell shape.</text>
</comment>
<dbReference type="Gene3D" id="2.40.10.350">
    <property type="entry name" value="Rod shape-determining protein MreC, domain 2"/>
    <property type="match status" value="1"/>
</dbReference>
<feature type="domain" description="Rod shape-determining protein MreC beta-barrel core" evidence="8">
    <location>
        <begin position="129"/>
        <end position="276"/>
    </location>
</feature>
<dbReference type="InterPro" id="IPR042175">
    <property type="entry name" value="Cell/Rod_MreC_2"/>
</dbReference>
<feature type="region of interest" description="Disordered" evidence="7">
    <location>
        <begin position="278"/>
        <end position="318"/>
    </location>
</feature>
<comment type="similarity">
    <text evidence="1 5">Belongs to the MreC family.</text>
</comment>
<evidence type="ECO:0000256" key="3">
    <source>
        <dbReference type="ARBA" id="ARBA00022960"/>
    </source>
</evidence>
<evidence type="ECO:0000259" key="8">
    <source>
        <dbReference type="Pfam" id="PF04085"/>
    </source>
</evidence>
<evidence type="ECO:0000313" key="9">
    <source>
        <dbReference type="EMBL" id="MDT0619102.1"/>
    </source>
</evidence>
<dbReference type="EMBL" id="JAVRHY010000010">
    <property type="protein sequence ID" value="MDT0619102.1"/>
    <property type="molecule type" value="Genomic_DNA"/>
</dbReference>
<proteinExistence type="inferred from homology"/>
<accession>A0ABU3B9E8</accession>
<keyword evidence="10" id="KW-1185">Reference proteome</keyword>
<dbReference type="InterPro" id="IPR055342">
    <property type="entry name" value="MreC_beta-barrel_core"/>
</dbReference>
<dbReference type="PIRSF" id="PIRSF038471">
    <property type="entry name" value="MreC"/>
    <property type="match status" value="1"/>
</dbReference>
<evidence type="ECO:0000256" key="5">
    <source>
        <dbReference type="PIRNR" id="PIRNR038471"/>
    </source>
</evidence>
<evidence type="ECO:0000256" key="4">
    <source>
        <dbReference type="ARBA" id="ARBA00032089"/>
    </source>
</evidence>
<feature type="compositionally biased region" description="Acidic residues" evidence="7">
    <location>
        <begin position="309"/>
        <end position="318"/>
    </location>
</feature>
<dbReference type="RefSeq" id="WP_311659415.1">
    <property type="nucleotide sequence ID" value="NZ_JAVRHY010000010.1"/>
</dbReference>
<evidence type="ECO:0000256" key="7">
    <source>
        <dbReference type="SAM" id="MobiDB-lite"/>
    </source>
</evidence>
<keyword evidence="6" id="KW-0175">Coiled coil</keyword>
<sequence>MRGLDEDENRLFLRGPPPSARIILVLVVSVVLMILDHSREDLSPVRAGLATVIQPVQSLAEMPYDLADTVSAYLDRGQLAARNESLERRVLLMERRLQKLASLQAENERIRGLLASSKSLREEVLIAEIMSLSPDPYRHHVKLNKGTLDGVFEGQALVDANGIMGQVTEANPMGATAIMITDANHGIPVEFNRTGLQTIAQGTGQADTLLLPFLPSNADVQEGDLLVTSGLGGRYPPGYPVARVRRISHEAGNEFLTIAADPIAKLNRGREVLLVWRHQEDAEADEPAATGGGTEDETSAPDAAAKDEADADPNADEQ</sequence>
<reference evidence="9 10" key="1">
    <citation type="submission" date="2023-09" db="EMBL/GenBank/DDBJ databases">
        <authorList>
            <person name="Rey-Velasco X."/>
        </authorList>
    </citation>
    <scope>NUCLEOTIDE SEQUENCE [LARGE SCALE GENOMIC DNA]</scope>
    <source>
        <strain evidence="9 10">P385</strain>
    </source>
</reference>
<comment type="caution">
    <text evidence="9">The sequence shown here is derived from an EMBL/GenBank/DDBJ whole genome shotgun (WGS) entry which is preliminary data.</text>
</comment>
<name>A0ABU3B9E8_9GAMM</name>
<dbReference type="NCBIfam" id="TIGR00219">
    <property type="entry name" value="mreC"/>
    <property type="match status" value="1"/>
</dbReference>
<feature type="coiled-coil region" evidence="6">
    <location>
        <begin position="83"/>
        <end position="123"/>
    </location>
</feature>
<evidence type="ECO:0000256" key="6">
    <source>
        <dbReference type="SAM" id="Coils"/>
    </source>
</evidence>
<organism evidence="9 10">
    <name type="scientific">Spectribacter acetivorans</name>
    <dbReference type="NCBI Taxonomy" id="3075603"/>
    <lineage>
        <taxon>Bacteria</taxon>
        <taxon>Pseudomonadati</taxon>
        <taxon>Pseudomonadota</taxon>
        <taxon>Gammaproteobacteria</taxon>
        <taxon>Salinisphaerales</taxon>
        <taxon>Salinisphaeraceae</taxon>
        <taxon>Spectribacter</taxon>
    </lineage>
</organism>
<protein>
    <recommendedName>
        <fullName evidence="2 5">Cell shape-determining protein MreC</fullName>
    </recommendedName>
    <alternativeName>
        <fullName evidence="4 5">Cell shape protein MreC</fullName>
    </alternativeName>
</protein>
<dbReference type="Gene3D" id="2.40.10.340">
    <property type="entry name" value="Rod shape-determining protein MreC, domain 1"/>
    <property type="match status" value="1"/>
</dbReference>
<keyword evidence="3 5" id="KW-0133">Cell shape</keyword>
<gene>
    <name evidence="9" type="primary">mreC</name>
    <name evidence="9" type="ORF">RM531_11510</name>
</gene>
<evidence type="ECO:0000256" key="2">
    <source>
        <dbReference type="ARBA" id="ARBA00013855"/>
    </source>
</evidence>
<dbReference type="Proteomes" id="UP001259982">
    <property type="component" value="Unassembled WGS sequence"/>
</dbReference>
<dbReference type="InterPro" id="IPR007221">
    <property type="entry name" value="MreC"/>
</dbReference>
<dbReference type="PANTHER" id="PTHR34138:SF1">
    <property type="entry name" value="CELL SHAPE-DETERMINING PROTEIN MREC"/>
    <property type="match status" value="1"/>
</dbReference>
<evidence type="ECO:0000256" key="1">
    <source>
        <dbReference type="ARBA" id="ARBA00009369"/>
    </source>
</evidence>
<dbReference type="PANTHER" id="PTHR34138">
    <property type="entry name" value="CELL SHAPE-DETERMINING PROTEIN MREC"/>
    <property type="match status" value="1"/>
</dbReference>
<dbReference type="InterPro" id="IPR042177">
    <property type="entry name" value="Cell/Rod_1"/>
</dbReference>
<evidence type="ECO:0000313" key="10">
    <source>
        <dbReference type="Proteomes" id="UP001259982"/>
    </source>
</evidence>